<organism evidence="5 6">
    <name type="scientific">Sinomicrobium oceani</name>
    <dbReference type="NCBI Taxonomy" id="1150368"/>
    <lineage>
        <taxon>Bacteria</taxon>
        <taxon>Pseudomonadati</taxon>
        <taxon>Bacteroidota</taxon>
        <taxon>Flavobacteriia</taxon>
        <taxon>Flavobacteriales</taxon>
        <taxon>Flavobacteriaceae</taxon>
        <taxon>Sinomicrobium</taxon>
    </lineage>
</organism>
<sequence length="325" mass="38439">MLIRARIENHNEWLFLEDIPEKYVSNHRLSERQVSIRHAPVHMKNYQLSTNGLFLLYSEMNFSETVRIETEVSGDAIASQFIFCKDKTGGASRGSRYRQSRHNIRYIPAQRQFYEVRPDQEYIYFLIVLSRDYYFNLVDTGTPIHENFIGEIDKGTPASFIGEDLYVTPEMRKSIDGIRECKQDGDLKRMFTDARVMELIMYQLEQFSQFLKDEKNLLQDEDVSKLEYVREFLEQHYISPPTQRELSRMAAINESKLRTGFKRYFGTTIYDFITRLRMVEAKRLIVEERKNNMYEVATSVGFKHQASFTNAFKRYYGFPPSGVRT</sequence>
<dbReference type="SUPFAM" id="SSF46689">
    <property type="entry name" value="Homeodomain-like"/>
    <property type="match status" value="2"/>
</dbReference>
<dbReference type="RefSeq" id="WP_072315752.1">
    <property type="nucleotide sequence ID" value="NZ_FPJE01000002.1"/>
</dbReference>
<dbReference type="PANTHER" id="PTHR47893:SF1">
    <property type="entry name" value="REGULATORY PROTEIN PCHR"/>
    <property type="match status" value="1"/>
</dbReference>
<dbReference type="AlphaFoldDB" id="A0A1K1M7X6"/>
<feature type="domain" description="HTH araC/xylS-type" evidence="4">
    <location>
        <begin position="227"/>
        <end position="325"/>
    </location>
</feature>
<dbReference type="EMBL" id="FPJE01000002">
    <property type="protein sequence ID" value="SFW19177.1"/>
    <property type="molecule type" value="Genomic_DNA"/>
</dbReference>
<dbReference type="InterPro" id="IPR020449">
    <property type="entry name" value="Tscrpt_reg_AraC-type_HTH"/>
</dbReference>
<dbReference type="InterPro" id="IPR053142">
    <property type="entry name" value="PchR_regulatory_protein"/>
</dbReference>
<dbReference type="OrthoDB" id="799767at2"/>
<evidence type="ECO:0000256" key="1">
    <source>
        <dbReference type="ARBA" id="ARBA00023015"/>
    </source>
</evidence>
<evidence type="ECO:0000313" key="6">
    <source>
        <dbReference type="Proteomes" id="UP000182248"/>
    </source>
</evidence>
<dbReference type="STRING" id="1150368.SAMN02927921_00457"/>
<dbReference type="GO" id="GO:0043565">
    <property type="term" value="F:sequence-specific DNA binding"/>
    <property type="evidence" value="ECO:0007669"/>
    <property type="project" value="InterPro"/>
</dbReference>
<dbReference type="PANTHER" id="PTHR47893">
    <property type="entry name" value="REGULATORY PROTEIN PCHR"/>
    <property type="match status" value="1"/>
</dbReference>
<dbReference type="InterPro" id="IPR018060">
    <property type="entry name" value="HTH_AraC"/>
</dbReference>
<dbReference type="PROSITE" id="PS00041">
    <property type="entry name" value="HTH_ARAC_FAMILY_1"/>
    <property type="match status" value="1"/>
</dbReference>
<dbReference type="SMART" id="SM00342">
    <property type="entry name" value="HTH_ARAC"/>
    <property type="match status" value="1"/>
</dbReference>
<accession>A0A1K1M7X6</accession>
<protein>
    <submittedName>
        <fullName evidence="5">AraC-type DNA-binding protein</fullName>
    </submittedName>
</protein>
<gene>
    <name evidence="5" type="ORF">SAMN02927921_00457</name>
</gene>
<name>A0A1K1M7X6_9FLAO</name>
<dbReference type="Gene3D" id="1.10.10.60">
    <property type="entry name" value="Homeodomain-like"/>
    <property type="match status" value="1"/>
</dbReference>
<dbReference type="PRINTS" id="PR00032">
    <property type="entry name" value="HTHARAC"/>
</dbReference>
<reference evidence="5 6" key="1">
    <citation type="submission" date="2016-11" db="EMBL/GenBank/DDBJ databases">
        <authorList>
            <person name="Jaros S."/>
            <person name="Januszkiewicz K."/>
            <person name="Wedrychowicz H."/>
        </authorList>
    </citation>
    <scope>NUCLEOTIDE SEQUENCE [LARGE SCALE GENOMIC DNA]</scope>
    <source>
        <strain evidence="5 6">CGMCC 1.12145</strain>
    </source>
</reference>
<dbReference type="InterPro" id="IPR018062">
    <property type="entry name" value="HTH_AraC-typ_CS"/>
</dbReference>
<dbReference type="GO" id="GO:0003700">
    <property type="term" value="F:DNA-binding transcription factor activity"/>
    <property type="evidence" value="ECO:0007669"/>
    <property type="project" value="InterPro"/>
</dbReference>
<evidence type="ECO:0000256" key="2">
    <source>
        <dbReference type="ARBA" id="ARBA00023125"/>
    </source>
</evidence>
<dbReference type="InterPro" id="IPR009057">
    <property type="entry name" value="Homeodomain-like_sf"/>
</dbReference>
<evidence type="ECO:0000256" key="3">
    <source>
        <dbReference type="ARBA" id="ARBA00023163"/>
    </source>
</evidence>
<evidence type="ECO:0000259" key="4">
    <source>
        <dbReference type="PROSITE" id="PS01124"/>
    </source>
</evidence>
<dbReference type="Pfam" id="PF12833">
    <property type="entry name" value="HTH_18"/>
    <property type="match status" value="1"/>
</dbReference>
<proteinExistence type="predicted"/>
<dbReference type="Proteomes" id="UP000182248">
    <property type="component" value="Unassembled WGS sequence"/>
</dbReference>
<dbReference type="PROSITE" id="PS01124">
    <property type="entry name" value="HTH_ARAC_FAMILY_2"/>
    <property type="match status" value="1"/>
</dbReference>
<keyword evidence="1" id="KW-0805">Transcription regulation</keyword>
<keyword evidence="3" id="KW-0804">Transcription</keyword>
<evidence type="ECO:0000313" key="5">
    <source>
        <dbReference type="EMBL" id="SFW19177.1"/>
    </source>
</evidence>
<keyword evidence="6" id="KW-1185">Reference proteome</keyword>
<keyword evidence="2 5" id="KW-0238">DNA-binding</keyword>